<protein>
    <submittedName>
        <fullName evidence="3">Uncharacterized protein</fullName>
    </submittedName>
</protein>
<dbReference type="RefSeq" id="XP_035349103.1">
    <property type="nucleotide sequence ID" value="XM_035493210.1"/>
</dbReference>
<dbReference type="Proteomes" id="UP000509510">
    <property type="component" value="Chromosome V"/>
</dbReference>
<dbReference type="InterPro" id="IPR002347">
    <property type="entry name" value="SDR_fam"/>
</dbReference>
<dbReference type="AlphaFoldDB" id="A0A7H8R927"/>
<dbReference type="Gene3D" id="3.40.50.720">
    <property type="entry name" value="NAD(P)-binding Rossmann-like Domain"/>
    <property type="match status" value="1"/>
</dbReference>
<evidence type="ECO:0000313" key="3">
    <source>
        <dbReference type="EMBL" id="QKX62929.1"/>
    </source>
</evidence>
<dbReference type="SUPFAM" id="SSF51735">
    <property type="entry name" value="NAD(P)-binding Rossmann-fold domains"/>
    <property type="match status" value="1"/>
</dbReference>
<evidence type="ECO:0000256" key="1">
    <source>
        <dbReference type="ARBA" id="ARBA00006484"/>
    </source>
</evidence>
<proteinExistence type="inferred from homology"/>
<sequence length="330" mass="35958">MSKTERSLLSRFLSSQFKTLPYPVQSFRGLVVIVTGANTGLGLEASRHFVRLGAAKVILAVRDVEKGKAAQDSISLSTETKNRTEVWSLDLASYESVKEFAQRAAGLDRLDVLVANGGLCTETFELAEGMEKSFLVNVVSTFLLVFLLLPQLRKTATEFQTRPHVVIVSSEGHETATFDEGKSESILAALNDQSTSNMGDRYDTTKLLQLYSMRALSERLDQSGKPPVTVNALTPGLCRTSLLRESSPMAQIIAGAIKFVVARSAEMGSRTLVHAAEAPSDSHGKYLRDCEITPPAIFVDSAEGKETQERFFVELIGRLEKISPGLAANI</sequence>
<dbReference type="GeneID" id="55997578"/>
<keyword evidence="2" id="KW-0560">Oxidoreductase</keyword>
<keyword evidence="4" id="KW-1185">Reference proteome</keyword>
<evidence type="ECO:0000313" key="4">
    <source>
        <dbReference type="Proteomes" id="UP000509510"/>
    </source>
</evidence>
<dbReference type="EMBL" id="CP055902">
    <property type="protein sequence ID" value="QKX62929.1"/>
    <property type="molecule type" value="Genomic_DNA"/>
</dbReference>
<dbReference type="PANTHER" id="PTHR43157">
    <property type="entry name" value="PHOSPHATIDYLINOSITOL-GLYCAN BIOSYNTHESIS CLASS F PROTEIN-RELATED"/>
    <property type="match status" value="1"/>
</dbReference>
<dbReference type="GO" id="GO:0016491">
    <property type="term" value="F:oxidoreductase activity"/>
    <property type="evidence" value="ECO:0007669"/>
    <property type="project" value="UniProtKB-KW"/>
</dbReference>
<dbReference type="PANTHER" id="PTHR43157:SF31">
    <property type="entry name" value="PHOSPHATIDYLINOSITOL-GLYCAN BIOSYNTHESIS CLASS F PROTEIN"/>
    <property type="match status" value="1"/>
</dbReference>
<dbReference type="PRINTS" id="PR00081">
    <property type="entry name" value="GDHRDH"/>
</dbReference>
<dbReference type="KEGG" id="trg:TRUGW13939_10097"/>
<accession>A0A7H8R927</accession>
<evidence type="ECO:0000256" key="2">
    <source>
        <dbReference type="ARBA" id="ARBA00023002"/>
    </source>
</evidence>
<comment type="similarity">
    <text evidence="1">Belongs to the short-chain dehydrogenases/reductases (SDR) family.</text>
</comment>
<dbReference type="Pfam" id="PF00106">
    <property type="entry name" value="adh_short"/>
    <property type="match status" value="1"/>
</dbReference>
<organism evidence="3 4">
    <name type="scientific">Talaromyces rugulosus</name>
    <name type="common">Penicillium rugulosum</name>
    <dbReference type="NCBI Taxonomy" id="121627"/>
    <lineage>
        <taxon>Eukaryota</taxon>
        <taxon>Fungi</taxon>
        <taxon>Dikarya</taxon>
        <taxon>Ascomycota</taxon>
        <taxon>Pezizomycotina</taxon>
        <taxon>Eurotiomycetes</taxon>
        <taxon>Eurotiomycetidae</taxon>
        <taxon>Eurotiales</taxon>
        <taxon>Trichocomaceae</taxon>
        <taxon>Talaromyces</taxon>
        <taxon>Talaromyces sect. Islandici</taxon>
    </lineage>
</organism>
<reference evidence="4" key="1">
    <citation type="submission" date="2020-06" db="EMBL/GenBank/DDBJ databases">
        <title>A chromosome-scale genome assembly of Talaromyces rugulosus W13939.</title>
        <authorList>
            <person name="Wang B."/>
            <person name="Guo L."/>
            <person name="Ye K."/>
            <person name="Wang L."/>
        </authorList>
    </citation>
    <scope>NUCLEOTIDE SEQUENCE [LARGE SCALE GENOMIC DNA]</scope>
    <source>
        <strain evidence="4">W13939</strain>
    </source>
</reference>
<dbReference type="InterPro" id="IPR036291">
    <property type="entry name" value="NAD(P)-bd_dom_sf"/>
</dbReference>
<dbReference type="OrthoDB" id="542013at2759"/>
<gene>
    <name evidence="3" type="ORF">TRUGW13939_10097</name>
</gene>
<name>A0A7H8R927_TALRU</name>